<dbReference type="InterPro" id="IPR009100">
    <property type="entry name" value="AcylCoA_DH/oxidase_NM_dom_sf"/>
</dbReference>
<dbReference type="InterPro" id="IPR024674">
    <property type="entry name" value="HpaB/PvcC/4-BUDH_N"/>
</dbReference>
<organism evidence="6 7">
    <name type="scientific">Pseudorhodoplanes sinuspersici</name>
    <dbReference type="NCBI Taxonomy" id="1235591"/>
    <lineage>
        <taxon>Bacteria</taxon>
        <taxon>Pseudomonadati</taxon>
        <taxon>Pseudomonadota</taxon>
        <taxon>Alphaproteobacteria</taxon>
        <taxon>Hyphomicrobiales</taxon>
        <taxon>Pseudorhodoplanes</taxon>
    </lineage>
</organism>
<dbReference type="Pfam" id="PF03241">
    <property type="entry name" value="HpaB"/>
    <property type="match status" value="1"/>
</dbReference>
<evidence type="ECO:0000259" key="4">
    <source>
        <dbReference type="Pfam" id="PF03241"/>
    </source>
</evidence>
<dbReference type="Proteomes" id="UP000194137">
    <property type="component" value="Chromosome"/>
</dbReference>
<proteinExistence type="predicted"/>
<dbReference type="PANTHER" id="PTHR36117">
    <property type="entry name" value="4-HYDROXYPHENYLACETATE 3-MONOOXYGENASE-RELATED"/>
    <property type="match status" value="1"/>
</dbReference>
<keyword evidence="7" id="KW-1185">Reference proteome</keyword>
<reference evidence="6 7" key="1">
    <citation type="submission" date="2017-05" db="EMBL/GenBank/DDBJ databases">
        <title>Full genome sequence of Pseudorhodoplanes sinuspersici.</title>
        <authorList>
            <person name="Dastgheib S.M.M."/>
            <person name="Shavandi M."/>
            <person name="Tirandaz H."/>
        </authorList>
    </citation>
    <scope>NUCLEOTIDE SEQUENCE [LARGE SCALE GENOMIC DNA]</scope>
    <source>
        <strain evidence="6 7">RIPI110</strain>
    </source>
</reference>
<dbReference type="AlphaFoldDB" id="A0A1W6ZYH7"/>
<dbReference type="Pfam" id="PF11794">
    <property type="entry name" value="HpaB_N"/>
    <property type="match status" value="1"/>
</dbReference>
<dbReference type="InterPro" id="IPR004925">
    <property type="entry name" value="HpaB/PvcC/4-BUDH"/>
</dbReference>
<evidence type="ECO:0000256" key="2">
    <source>
        <dbReference type="ARBA" id="ARBA00022827"/>
    </source>
</evidence>
<dbReference type="RefSeq" id="WP_086090827.1">
    <property type="nucleotide sequence ID" value="NZ_CP021112.1"/>
</dbReference>
<gene>
    <name evidence="6" type="ORF">CAK95_27280</name>
</gene>
<evidence type="ECO:0000313" key="6">
    <source>
        <dbReference type="EMBL" id="ARQ02396.1"/>
    </source>
</evidence>
<evidence type="ECO:0000256" key="3">
    <source>
        <dbReference type="ARBA" id="ARBA00023002"/>
    </source>
</evidence>
<dbReference type="InterPro" id="IPR046373">
    <property type="entry name" value="Acyl-CoA_Oxase/DH_mid-dom_sf"/>
</dbReference>
<dbReference type="SUPFAM" id="SSF47203">
    <property type="entry name" value="Acyl-CoA dehydrogenase C-terminal domain-like"/>
    <property type="match status" value="1"/>
</dbReference>
<name>A0A1W6ZYH7_9HYPH</name>
<keyword evidence="1" id="KW-0285">Flavoprotein</keyword>
<evidence type="ECO:0000259" key="5">
    <source>
        <dbReference type="Pfam" id="PF11794"/>
    </source>
</evidence>
<dbReference type="GO" id="GO:0016627">
    <property type="term" value="F:oxidoreductase activity, acting on the CH-CH group of donors"/>
    <property type="evidence" value="ECO:0007669"/>
    <property type="project" value="InterPro"/>
</dbReference>
<dbReference type="Gene3D" id="1.20.140.10">
    <property type="entry name" value="Butyryl-CoA Dehydrogenase, subunit A, domain 3"/>
    <property type="match status" value="1"/>
</dbReference>
<evidence type="ECO:0000256" key="1">
    <source>
        <dbReference type="ARBA" id="ARBA00022630"/>
    </source>
</evidence>
<dbReference type="PANTHER" id="PTHR36117:SF3">
    <property type="entry name" value="4-HYDROXYPHENYLACETATE 3-MONOOXYGENASE-RELATED"/>
    <property type="match status" value="1"/>
</dbReference>
<dbReference type="InterPro" id="IPR024719">
    <property type="entry name" value="HpaB/PvcC/4-BUDH_C"/>
</dbReference>
<keyword evidence="3" id="KW-0560">Oxidoreductase</keyword>
<dbReference type="EMBL" id="CP021112">
    <property type="protein sequence ID" value="ARQ02396.1"/>
    <property type="molecule type" value="Genomic_DNA"/>
</dbReference>
<dbReference type="STRING" id="1235591.CAK95_27280"/>
<dbReference type="InterPro" id="IPR036250">
    <property type="entry name" value="AcylCo_DH-like_C"/>
</dbReference>
<dbReference type="Gene3D" id="2.40.110.10">
    <property type="entry name" value="Butyryl-CoA Dehydrogenase, subunit A, domain 2"/>
    <property type="match status" value="1"/>
</dbReference>
<dbReference type="OrthoDB" id="7233724at2"/>
<keyword evidence="2" id="KW-0274">FAD</keyword>
<sequence length="488" mass="54643">MLKSGKDYLEGLRDGRVVYIGRERVDDVPSHPAFRNAARAFADFYDMKRDPALRDALTYEEDGERHSIYYMKARTKDDLAKRSHAHRILAEPSFGLLGRSPDYIASFVTGMNLRPELFGPYAGNVRAYYKFMRDNDIFAAHAIVSPQASRDPDFFQRKNLPNPACRVIAEDDDGVVISGMKMLATGSALADEIWIGNILPLSPEAKAESITFAVPCNAKGVSLWSRKPFAPAAPSEFEAPLTYRFDEADAMVMFDNVKVPWERVFVHNDPALSRGLYIETAAHSYGNHHSNVRLLVKMQFLTGLASRIAQANGAAEVPAVRETLGRLAALEALLEAVVAGQIQAAEEWPVPGYLTFNRRMMYAGLNWGVENYSLVIDTLRELCGGGMLQMPADGSVLEDAGMAEQFRTFWQTPHMGALDRMKLFRLAWDIIGSELGGRHLQYEKFFPGASFIVRNHNYREAPWTAWQGRIDTILQRMTPPPELTEAAE</sequence>
<evidence type="ECO:0000313" key="7">
    <source>
        <dbReference type="Proteomes" id="UP000194137"/>
    </source>
</evidence>
<accession>A0A1W6ZYH7</accession>
<dbReference type="Gene3D" id="1.10.3140.10">
    <property type="entry name" value="4-hydroxybutyryl-coa dehydratase, domain 1"/>
    <property type="match status" value="1"/>
</dbReference>
<dbReference type="SUPFAM" id="SSF56645">
    <property type="entry name" value="Acyl-CoA dehydrogenase NM domain-like"/>
    <property type="match status" value="1"/>
</dbReference>
<dbReference type="KEGG" id="psin:CAK95_27280"/>
<dbReference type="PIRSF" id="PIRSF000331">
    <property type="entry name" value="HpaA_HpaB"/>
    <property type="match status" value="1"/>
</dbReference>
<feature type="domain" description="HpaB/PvcC/4-BUDH N-terminal" evidence="5">
    <location>
        <begin position="5"/>
        <end position="266"/>
    </location>
</feature>
<protein>
    <submittedName>
        <fullName evidence="6">Uncharacterized protein</fullName>
    </submittedName>
</protein>
<feature type="domain" description="HpaB/PvcC/4-BUDH C-terminal" evidence="4">
    <location>
        <begin position="274"/>
        <end position="473"/>
    </location>
</feature>